<name>A0ABY4H8E2_9BACI</name>
<organism evidence="1 2">
    <name type="scientific">Halobacillus amylolyticus</name>
    <dbReference type="NCBI Taxonomy" id="2932259"/>
    <lineage>
        <taxon>Bacteria</taxon>
        <taxon>Bacillati</taxon>
        <taxon>Bacillota</taxon>
        <taxon>Bacilli</taxon>
        <taxon>Bacillales</taxon>
        <taxon>Bacillaceae</taxon>
        <taxon>Halobacillus</taxon>
    </lineage>
</organism>
<evidence type="ECO:0000313" key="1">
    <source>
        <dbReference type="EMBL" id="UOR11138.1"/>
    </source>
</evidence>
<gene>
    <name evidence="1" type="ORF">MUO15_16270</name>
</gene>
<accession>A0ABY4H8E2</accession>
<sequence length="61" mass="7494">MGKAAETPSEQFRYVKKRIQMLNQVVEVMDPEQVDQEDFERILDMIEQLQMKMQRFKKDWE</sequence>
<proteinExistence type="predicted"/>
<protein>
    <submittedName>
        <fullName evidence="1">Uncharacterized protein</fullName>
    </submittedName>
</protein>
<evidence type="ECO:0000313" key="2">
    <source>
        <dbReference type="Proteomes" id="UP000830326"/>
    </source>
</evidence>
<keyword evidence="2" id="KW-1185">Reference proteome</keyword>
<dbReference type="InterPro" id="IPR047670">
    <property type="entry name" value="YfjT-like"/>
</dbReference>
<dbReference type="NCBIfam" id="NF040878">
    <property type="entry name" value="SE1561_fam"/>
    <property type="match status" value="1"/>
</dbReference>
<dbReference type="EMBL" id="CP095075">
    <property type="protein sequence ID" value="UOR11138.1"/>
    <property type="molecule type" value="Genomic_DNA"/>
</dbReference>
<reference evidence="1" key="1">
    <citation type="submission" date="2022-04" db="EMBL/GenBank/DDBJ databases">
        <title>Halobacillus sp. isolated from saltern.</title>
        <authorList>
            <person name="Won M."/>
            <person name="Lee C.-M."/>
            <person name="Woen H.-Y."/>
            <person name="Kwon S.-W."/>
        </authorList>
    </citation>
    <scope>NUCLEOTIDE SEQUENCE</scope>
    <source>
        <strain evidence="1">SSHM10-5</strain>
    </source>
</reference>
<dbReference type="Proteomes" id="UP000830326">
    <property type="component" value="Chromosome"/>
</dbReference>
<dbReference type="RefSeq" id="WP_245030829.1">
    <property type="nucleotide sequence ID" value="NZ_CP095075.1"/>
</dbReference>